<dbReference type="Gene3D" id="2.60.120.600">
    <property type="entry name" value="Domain of unknown function DUF1214, C-terminal domain"/>
    <property type="match status" value="1"/>
</dbReference>
<evidence type="ECO:0000259" key="2">
    <source>
        <dbReference type="Pfam" id="PF06742"/>
    </source>
</evidence>
<evidence type="ECO:0000313" key="5">
    <source>
        <dbReference type="Proteomes" id="UP000286208"/>
    </source>
</evidence>
<dbReference type="OrthoDB" id="40820at2"/>
<proteinExistence type="predicted"/>
<dbReference type="Pfam" id="PF06742">
    <property type="entry name" value="DUF1214"/>
    <property type="match status" value="1"/>
</dbReference>
<dbReference type="RefSeq" id="WP_127918519.1">
    <property type="nucleotide sequence ID" value="NZ_RKLP01000014.1"/>
</dbReference>
<sequence length="502" mass="54772">MRTTKKSMTGIAAVLSALALVSGCGSAASAEGEAGPIDSSLSGEEVAALTEEAFYWGLNIAGYYELRHVYTQMEGQPAYRGVNRMQPQMNLFDAKIRFATTVNASTLYNGGTFDTSKEPIVVEIPAVTDGRYWSVQAMDQNVTTFFKAGSQFSGNAPQRYVIVGPEWRGDLPAGFKGTEIVKASSDSFTIAVRVGVTTRDDADLAAARATVSGVQAAPLSLWTANGGRVPPLAEQPVVKGDYRSFPRMDQISDIGKSMTAIDYLQLLSLSINDPSLTLRSDSVKETETLDRLSRLGLEEGTIFDPAQVTDEQKASIDEGFARARKAAKSAFENTQIDMNGWRLQSSLFFDDLDYVAKAGADDVAWGTPVPYDSHTIAYVFDDSEGRPLDGRNRYTLTFDVNDLPPTTEFWELPVYDSAGYFIDNPIDRYSTTSELLKAGQYSVVDGKLTFYLQPDRPADPEQARNWLPTSRDGGFQLAARFYGPTTGLIDGSYAMPGIVRVQ</sequence>
<reference evidence="4 5" key="1">
    <citation type="submission" date="2018-11" db="EMBL/GenBank/DDBJ databases">
        <title>Rhodococcus spongicola sp. nov. and Rhodococcus xishaensis sp. nov. from marine sponges.</title>
        <authorList>
            <person name="Li L."/>
            <person name="Lin H.W."/>
        </authorList>
    </citation>
    <scope>NUCLEOTIDE SEQUENCE [LARGE SCALE GENOMIC DNA]</scope>
    <source>
        <strain evidence="4 5">CCTCC AB2014297</strain>
    </source>
</reference>
<dbReference type="PROSITE" id="PS51257">
    <property type="entry name" value="PROKAR_LIPOPROTEIN"/>
    <property type="match status" value="1"/>
</dbReference>
<comment type="caution">
    <text evidence="4">The sequence shown here is derived from an EMBL/GenBank/DDBJ whole genome shotgun (WGS) entry which is preliminary data.</text>
</comment>
<evidence type="ECO:0000259" key="3">
    <source>
        <dbReference type="Pfam" id="PF06863"/>
    </source>
</evidence>
<keyword evidence="1" id="KW-0732">Signal</keyword>
<dbReference type="Proteomes" id="UP000286208">
    <property type="component" value="Unassembled WGS sequence"/>
</dbReference>
<evidence type="ECO:0000313" key="4">
    <source>
        <dbReference type="EMBL" id="RVW07202.1"/>
    </source>
</evidence>
<dbReference type="Pfam" id="PF06863">
    <property type="entry name" value="DUF1254"/>
    <property type="match status" value="1"/>
</dbReference>
<dbReference type="SUPFAM" id="SSF160935">
    <property type="entry name" value="VPA0735-like"/>
    <property type="match status" value="1"/>
</dbReference>
<name>A0A438B8G0_9NOCA</name>
<organism evidence="4 5">
    <name type="scientific">Prescottella agglutinans</name>
    <dbReference type="NCBI Taxonomy" id="1644129"/>
    <lineage>
        <taxon>Bacteria</taxon>
        <taxon>Bacillati</taxon>
        <taxon>Actinomycetota</taxon>
        <taxon>Actinomycetes</taxon>
        <taxon>Mycobacteriales</taxon>
        <taxon>Nocardiaceae</taxon>
        <taxon>Prescottella</taxon>
    </lineage>
</organism>
<feature type="domain" description="DUF1214" evidence="2">
    <location>
        <begin position="378"/>
        <end position="485"/>
    </location>
</feature>
<dbReference type="InterPro" id="IPR037049">
    <property type="entry name" value="DUF1214_C_sf"/>
</dbReference>
<dbReference type="InterPro" id="IPR010621">
    <property type="entry name" value="DUF1214"/>
</dbReference>
<dbReference type="PANTHER" id="PTHR36509">
    <property type="entry name" value="BLL3101 PROTEIN"/>
    <property type="match status" value="1"/>
</dbReference>
<keyword evidence="5" id="KW-1185">Reference proteome</keyword>
<dbReference type="InterPro" id="IPR037050">
    <property type="entry name" value="DUF1254_sf"/>
</dbReference>
<dbReference type="PANTHER" id="PTHR36509:SF2">
    <property type="entry name" value="BLL3101 PROTEIN"/>
    <property type="match status" value="1"/>
</dbReference>
<gene>
    <name evidence="4" type="ORF">EGT67_23520</name>
</gene>
<dbReference type="Gene3D" id="2.60.40.1610">
    <property type="entry name" value="Domain of unknown function DUF1254"/>
    <property type="match status" value="1"/>
</dbReference>
<feature type="signal peptide" evidence="1">
    <location>
        <begin position="1"/>
        <end position="27"/>
    </location>
</feature>
<feature type="domain" description="DUF1254" evidence="3">
    <location>
        <begin position="82"/>
        <end position="217"/>
    </location>
</feature>
<accession>A0A438B8G0</accession>
<evidence type="ECO:0000256" key="1">
    <source>
        <dbReference type="SAM" id="SignalP"/>
    </source>
</evidence>
<protein>
    <submittedName>
        <fullName evidence="4">DUF1254 domain-containing protein</fullName>
    </submittedName>
</protein>
<dbReference type="AlphaFoldDB" id="A0A438B8G0"/>
<dbReference type="EMBL" id="RKLP01000014">
    <property type="protein sequence ID" value="RVW07202.1"/>
    <property type="molecule type" value="Genomic_DNA"/>
</dbReference>
<dbReference type="InterPro" id="IPR010679">
    <property type="entry name" value="DUF1254"/>
</dbReference>
<feature type="chain" id="PRO_5039692989" evidence="1">
    <location>
        <begin position="28"/>
        <end position="502"/>
    </location>
</feature>